<evidence type="ECO:0000313" key="3">
    <source>
        <dbReference type="Proteomes" id="UP000249842"/>
    </source>
</evidence>
<keyword evidence="1" id="KW-0812">Transmembrane</keyword>
<keyword evidence="3" id="KW-1185">Reference proteome</keyword>
<dbReference type="RefSeq" id="WP_111458164.1">
    <property type="nucleotide sequence ID" value="NZ_QFYP01000001.1"/>
</dbReference>
<gene>
    <name evidence="2" type="ORF">DJ021_14155</name>
</gene>
<organism evidence="2 3">
    <name type="scientific">Phenylobacterium hankyongense</name>
    <dbReference type="NCBI Taxonomy" id="1813876"/>
    <lineage>
        <taxon>Bacteria</taxon>
        <taxon>Pseudomonadati</taxon>
        <taxon>Pseudomonadota</taxon>
        <taxon>Alphaproteobacteria</taxon>
        <taxon>Caulobacterales</taxon>
        <taxon>Caulobacteraceae</taxon>
        <taxon>Phenylobacterium</taxon>
    </lineage>
</organism>
<reference evidence="3" key="1">
    <citation type="submission" date="2018-05" db="EMBL/GenBank/DDBJ databases">
        <authorList>
            <person name="Li X."/>
        </authorList>
    </citation>
    <scope>NUCLEOTIDE SEQUENCE [LARGE SCALE GENOMIC DNA]</scope>
    <source>
        <strain evidence="3">HKS-05</strain>
    </source>
</reference>
<keyword evidence="1" id="KW-1133">Transmembrane helix</keyword>
<accession>A0A328B0E4</accession>
<evidence type="ECO:0000313" key="2">
    <source>
        <dbReference type="EMBL" id="RAK60872.1"/>
    </source>
</evidence>
<evidence type="ECO:0000256" key="1">
    <source>
        <dbReference type="SAM" id="Phobius"/>
    </source>
</evidence>
<feature type="transmembrane region" description="Helical" evidence="1">
    <location>
        <begin position="59"/>
        <end position="80"/>
    </location>
</feature>
<feature type="transmembrane region" description="Helical" evidence="1">
    <location>
        <begin position="21"/>
        <end position="47"/>
    </location>
</feature>
<proteinExistence type="predicted"/>
<feature type="transmembrane region" description="Helical" evidence="1">
    <location>
        <begin position="131"/>
        <end position="148"/>
    </location>
</feature>
<dbReference type="Proteomes" id="UP000249842">
    <property type="component" value="Unassembled WGS sequence"/>
</dbReference>
<name>A0A328B0E4_9CAUL</name>
<dbReference type="AlphaFoldDB" id="A0A328B0E4"/>
<dbReference type="EMBL" id="QFYP01000001">
    <property type="protein sequence ID" value="RAK60872.1"/>
    <property type="molecule type" value="Genomic_DNA"/>
</dbReference>
<protein>
    <submittedName>
        <fullName evidence="2">Uncharacterized protein</fullName>
    </submittedName>
</protein>
<sequence length="168" mass="18310">MLSEERALQVATALGRFLRSWAALTLAMPCGYAIAGLSYYVVGLVLLHGDAANSEILVFAAWWGLAAVMFCLTAGPLFLLLRRHLVRPTFPFLRPGFVVAALVGPAVYVAWLQQIEPGLLVSSLMAYEVPLLIGTAIYVMLARAWGVFGEDEYVPRRGESKVAAVARR</sequence>
<keyword evidence="1" id="KW-0472">Membrane</keyword>
<feature type="transmembrane region" description="Helical" evidence="1">
    <location>
        <begin position="92"/>
        <end position="111"/>
    </location>
</feature>
<comment type="caution">
    <text evidence="2">The sequence shown here is derived from an EMBL/GenBank/DDBJ whole genome shotgun (WGS) entry which is preliminary data.</text>
</comment>